<accession>A0A369JB02</accession>
<dbReference type="Gene3D" id="3.30.70.100">
    <property type="match status" value="1"/>
</dbReference>
<evidence type="ECO:0000313" key="1">
    <source>
        <dbReference type="EMBL" id="RDB19289.1"/>
    </source>
</evidence>
<dbReference type="SUPFAM" id="SSF54909">
    <property type="entry name" value="Dimeric alpha+beta barrel"/>
    <property type="match status" value="1"/>
</dbReference>
<name>A0A369JB02_HYPMA</name>
<dbReference type="GO" id="GO:0016857">
    <property type="term" value="F:racemase and epimerase activity, acting on carbohydrates and derivatives"/>
    <property type="evidence" value="ECO:0007669"/>
    <property type="project" value="InterPro"/>
</dbReference>
<dbReference type="InterPro" id="IPR008000">
    <property type="entry name" value="Rham/fucose_mutarotase"/>
</dbReference>
<organism evidence="1 2">
    <name type="scientific">Hypsizygus marmoreus</name>
    <name type="common">White beech mushroom</name>
    <name type="synonym">Agaricus marmoreus</name>
    <dbReference type="NCBI Taxonomy" id="39966"/>
    <lineage>
        <taxon>Eukaryota</taxon>
        <taxon>Fungi</taxon>
        <taxon>Dikarya</taxon>
        <taxon>Basidiomycota</taxon>
        <taxon>Agaricomycotina</taxon>
        <taxon>Agaricomycetes</taxon>
        <taxon>Agaricomycetidae</taxon>
        <taxon>Agaricales</taxon>
        <taxon>Tricholomatineae</taxon>
        <taxon>Lyophyllaceae</taxon>
        <taxon>Hypsizygus</taxon>
    </lineage>
</organism>
<dbReference type="InParanoid" id="A0A369JB02"/>
<dbReference type="STRING" id="39966.A0A369JB02"/>
<sequence>MASSQLKPSYEAEYKRLHASVWPGVLAALARAHITDYSIHHYAPLQLLIATFEYTGDDYALDMQLVAEDPETRRWWAVTDGMQESFVPGAQGSGGDVPWWMVCCLPYSELEEVFRFEGETST</sequence>
<dbReference type="Proteomes" id="UP000076154">
    <property type="component" value="Unassembled WGS sequence"/>
</dbReference>
<reference evidence="1" key="1">
    <citation type="submission" date="2018-04" db="EMBL/GenBank/DDBJ databases">
        <title>Whole genome sequencing of Hypsizygus marmoreus.</title>
        <authorList>
            <person name="Choi I.-G."/>
            <person name="Min B."/>
            <person name="Kim J.-G."/>
            <person name="Kim S."/>
            <person name="Oh Y.-L."/>
            <person name="Kong W.-S."/>
            <person name="Park H."/>
            <person name="Jeong J."/>
            <person name="Song E.-S."/>
        </authorList>
    </citation>
    <scope>NUCLEOTIDE SEQUENCE [LARGE SCALE GENOMIC DNA]</scope>
    <source>
        <strain evidence="1">51987-8</strain>
    </source>
</reference>
<dbReference type="EMBL" id="LUEZ02000080">
    <property type="protein sequence ID" value="RDB19289.1"/>
    <property type="molecule type" value="Genomic_DNA"/>
</dbReference>
<dbReference type="InterPro" id="IPR011008">
    <property type="entry name" value="Dimeric_a/b-barrel"/>
</dbReference>
<keyword evidence="2" id="KW-1185">Reference proteome</keyword>
<dbReference type="AlphaFoldDB" id="A0A369JB02"/>
<dbReference type="Pfam" id="PF05336">
    <property type="entry name" value="rhaM"/>
    <property type="match status" value="1"/>
</dbReference>
<proteinExistence type="predicted"/>
<evidence type="ECO:0000313" key="2">
    <source>
        <dbReference type="Proteomes" id="UP000076154"/>
    </source>
</evidence>
<dbReference type="PANTHER" id="PTHR34389">
    <property type="entry name" value="L-RHAMNOSE MUTAROTASE"/>
    <property type="match status" value="1"/>
</dbReference>
<protein>
    <submittedName>
        <fullName evidence="1">L-rhamnose mutarotase</fullName>
    </submittedName>
</protein>
<comment type="caution">
    <text evidence="1">The sequence shown here is derived from an EMBL/GenBank/DDBJ whole genome shotgun (WGS) entry which is preliminary data.</text>
</comment>
<gene>
    <name evidence="1" type="primary">rhaM</name>
    <name evidence="1" type="ORF">Hypma_013698</name>
</gene>
<dbReference type="OrthoDB" id="9981546at2759"/>
<dbReference type="PANTHER" id="PTHR34389:SF2">
    <property type="entry name" value="L-RHAMNOSE MUTAROTASE"/>
    <property type="match status" value="1"/>
</dbReference>